<evidence type="ECO:0000256" key="1">
    <source>
        <dbReference type="ARBA" id="ARBA00022723"/>
    </source>
</evidence>
<keyword evidence="2 4" id="KW-0863">Zinc-finger</keyword>
<evidence type="ECO:0000259" key="7">
    <source>
        <dbReference type="PROSITE" id="PS50103"/>
    </source>
</evidence>
<dbReference type="InterPro" id="IPR001005">
    <property type="entry name" value="SANT/Myb"/>
</dbReference>
<feature type="zinc finger region" description="C3H1-type" evidence="5">
    <location>
        <begin position="239"/>
        <end position="266"/>
    </location>
</feature>
<dbReference type="AlphaFoldDB" id="A0A976FDD2"/>
<dbReference type="InterPro" id="IPR044634">
    <property type="entry name" value="Zuotin/DnaJC2"/>
</dbReference>
<evidence type="ECO:0000256" key="5">
    <source>
        <dbReference type="PROSITE-ProRule" id="PRU00723"/>
    </source>
</evidence>
<dbReference type="InterPro" id="IPR009057">
    <property type="entry name" value="Homeodomain-like_sf"/>
</dbReference>
<reference evidence="9 10" key="1">
    <citation type="journal article" date="2021" name="Genome Biol.">
        <title>AFLAP: assembly-free linkage analysis pipeline using k-mers from genome sequencing data.</title>
        <authorList>
            <person name="Fletcher K."/>
            <person name="Zhang L."/>
            <person name="Gil J."/>
            <person name="Han R."/>
            <person name="Cavanaugh K."/>
            <person name="Michelmore R."/>
        </authorList>
    </citation>
    <scope>NUCLEOTIDE SEQUENCE [LARGE SCALE GENOMIC DNA]</scope>
    <source>
        <strain evidence="9 10">SF5</strain>
    </source>
</reference>
<feature type="zinc finger region" description="C3H1-type" evidence="5">
    <location>
        <begin position="172"/>
        <end position="199"/>
    </location>
</feature>
<keyword evidence="10" id="KW-1185">Reference proteome</keyword>
<dbReference type="InterPro" id="IPR006575">
    <property type="entry name" value="RWD_dom"/>
</dbReference>
<name>A0A976FDD2_BRELC</name>
<dbReference type="PANTHER" id="PTHR43999">
    <property type="entry name" value="DNAJ HOMOLOG SUBFAMILY C MEMBER 2"/>
    <property type="match status" value="1"/>
</dbReference>
<dbReference type="OrthoDB" id="10253329at2759"/>
<dbReference type="Gene3D" id="3.30.1370.210">
    <property type="match status" value="1"/>
</dbReference>
<accession>A0A976FDD2</accession>
<proteinExistence type="predicted"/>
<evidence type="ECO:0000313" key="9">
    <source>
        <dbReference type="EMBL" id="TDH64810.1"/>
    </source>
</evidence>
<dbReference type="SUPFAM" id="SSF161219">
    <property type="entry name" value="CHY zinc finger-like"/>
    <property type="match status" value="1"/>
</dbReference>
<sequence length="692" mass="77409">MTNLSWQEALAHKSDAATKEWMALERRYHLKQRNEDSATHEKHISLFLSLSDPELPTRFRGQVELEMTLPKLYPMEAAGIDFTQWNSRLSYEQVQVLSSAVNARALELCGSFAMRKLLTWIDNNFWPVIAPFETGTEATKELEAGRTLQSHPTVIEAIKASPSSVQTKRTRRRGPPPCHFFKRGKCRDENSCKFLHTTEGKPKTRSGGNALDVDCCEADQAQPIKEVRPVAVSVLTTKDKKKQRCKFNALDNCRSADKCKFAHERKGSGTNNVSQLQILNVSPSDQVDGGIATMKLNTDVTIRSASVKSDHRTCSSGMHKENINEWSEAQQRALDMALKKYPAAMDKAERWSNIAKEIQGKSLNECIDRFKFLCKIIQRRVGPIAAAISRIEISCEVMEADPIEIEENAKKNSEITPCEQRVMIEADPKIKGTQIRLENLFLHQVGTLVAHRLVCQVQCAHCPLKFDALLTLTIPEVQKWCPRCSVLHHVLMRPVFAHTQSDVLAYIDTGNCFIIDVLPSDVLATCLECGCEALLKKVAPAQRSEQACYNCHVKLAVMFKRFVAGKMEGSRAKCRHLSDNTAVKSVKSLKNGVKPVIETFVLGQPLPQNGACNHYKHSLRWFRFQCCGKALPCDVCHDSSDCLEANLGKFASRMICGLCSKEQSSSIKMCSCGNDVSSKKNTSRFWEGGIGE</sequence>
<dbReference type="SMART" id="SM00717">
    <property type="entry name" value="SANT"/>
    <property type="match status" value="1"/>
</dbReference>
<dbReference type="EMBL" id="SHOA02000220">
    <property type="protein sequence ID" value="TDH64810.1"/>
    <property type="molecule type" value="Genomic_DNA"/>
</dbReference>
<protein>
    <submittedName>
        <fullName evidence="9">Uncharacterized protein</fullName>
    </submittedName>
</protein>
<dbReference type="SUPFAM" id="SSF46689">
    <property type="entry name" value="Homeodomain-like"/>
    <property type="match status" value="1"/>
</dbReference>
<feature type="domain" description="C3H1-type" evidence="7">
    <location>
        <begin position="239"/>
        <end position="266"/>
    </location>
</feature>
<dbReference type="Gene3D" id="1.10.10.60">
    <property type="entry name" value="Homeodomain-like"/>
    <property type="match status" value="1"/>
</dbReference>
<keyword evidence="1 5" id="KW-0479">Metal-binding</keyword>
<dbReference type="GO" id="GO:0008270">
    <property type="term" value="F:zinc ion binding"/>
    <property type="evidence" value="ECO:0007669"/>
    <property type="project" value="UniProtKB-KW"/>
</dbReference>
<dbReference type="SMART" id="SM00356">
    <property type="entry name" value="ZnF_C3H1"/>
    <property type="match status" value="2"/>
</dbReference>
<gene>
    <name evidence="9" type="ORF">CCR75_006635</name>
</gene>
<dbReference type="Pfam" id="PF05495">
    <property type="entry name" value="zf-CHY"/>
    <property type="match status" value="1"/>
</dbReference>
<evidence type="ECO:0000256" key="2">
    <source>
        <dbReference type="ARBA" id="ARBA00022771"/>
    </source>
</evidence>
<feature type="domain" description="CHY-type" evidence="8">
    <location>
        <begin position="605"/>
        <end position="674"/>
    </location>
</feature>
<dbReference type="GO" id="GO:0005829">
    <property type="term" value="C:cytosol"/>
    <property type="evidence" value="ECO:0007669"/>
    <property type="project" value="TreeGrafter"/>
</dbReference>
<dbReference type="GO" id="GO:0043022">
    <property type="term" value="F:ribosome binding"/>
    <property type="evidence" value="ECO:0007669"/>
    <property type="project" value="InterPro"/>
</dbReference>
<dbReference type="Pfam" id="PF05773">
    <property type="entry name" value="RWD"/>
    <property type="match status" value="1"/>
</dbReference>
<evidence type="ECO:0000256" key="4">
    <source>
        <dbReference type="PROSITE-ProRule" id="PRU00601"/>
    </source>
</evidence>
<dbReference type="Proteomes" id="UP000294530">
    <property type="component" value="Unassembled WGS sequence"/>
</dbReference>
<dbReference type="InterPro" id="IPR016135">
    <property type="entry name" value="UBQ-conjugating_enzyme/RWD"/>
</dbReference>
<dbReference type="GO" id="GO:0006450">
    <property type="term" value="P:regulation of translational fidelity"/>
    <property type="evidence" value="ECO:0007669"/>
    <property type="project" value="InterPro"/>
</dbReference>
<dbReference type="RefSeq" id="XP_067814309.1">
    <property type="nucleotide sequence ID" value="XM_067964703.1"/>
</dbReference>
<evidence type="ECO:0000259" key="8">
    <source>
        <dbReference type="PROSITE" id="PS51266"/>
    </source>
</evidence>
<dbReference type="InterPro" id="IPR037274">
    <property type="entry name" value="Znf_CHY_sf"/>
</dbReference>
<dbReference type="GO" id="GO:0051083">
    <property type="term" value="P:'de novo' cotranslational protein folding"/>
    <property type="evidence" value="ECO:0007669"/>
    <property type="project" value="InterPro"/>
</dbReference>
<dbReference type="PROSITE" id="PS51266">
    <property type="entry name" value="ZF_CHY"/>
    <property type="match status" value="1"/>
</dbReference>
<dbReference type="InterPro" id="IPR000571">
    <property type="entry name" value="Znf_CCCH"/>
</dbReference>
<dbReference type="Pfam" id="PF00642">
    <property type="entry name" value="zf-CCCH"/>
    <property type="match status" value="1"/>
</dbReference>
<dbReference type="GO" id="GO:0030544">
    <property type="term" value="F:Hsp70 protein binding"/>
    <property type="evidence" value="ECO:0007669"/>
    <property type="project" value="InterPro"/>
</dbReference>
<keyword evidence="3 5" id="KW-0862">Zinc</keyword>
<dbReference type="CDD" id="cd00167">
    <property type="entry name" value="SANT"/>
    <property type="match status" value="1"/>
</dbReference>
<dbReference type="PROSITE" id="PS50090">
    <property type="entry name" value="MYB_LIKE"/>
    <property type="match status" value="1"/>
</dbReference>
<feature type="domain" description="Myb-like" evidence="6">
    <location>
        <begin position="324"/>
        <end position="374"/>
    </location>
</feature>
<comment type="caution">
    <text evidence="9">The sequence shown here is derived from an EMBL/GenBank/DDBJ whole genome shotgun (WGS) entry which is preliminary data.</text>
</comment>
<evidence type="ECO:0000313" key="10">
    <source>
        <dbReference type="Proteomes" id="UP000294530"/>
    </source>
</evidence>
<evidence type="ECO:0000259" key="6">
    <source>
        <dbReference type="PROSITE" id="PS50090"/>
    </source>
</evidence>
<organism evidence="9 10">
    <name type="scientific">Bremia lactucae</name>
    <name type="common">Lettuce downy mildew</name>
    <dbReference type="NCBI Taxonomy" id="4779"/>
    <lineage>
        <taxon>Eukaryota</taxon>
        <taxon>Sar</taxon>
        <taxon>Stramenopiles</taxon>
        <taxon>Oomycota</taxon>
        <taxon>Peronosporomycetes</taxon>
        <taxon>Peronosporales</taxon>
        <taxon>Peronosporaceae</taxon>
        <taxon>Bremia</taxon>
    </lineage>
</organism>
<dbReference type="Gene3D" id="3.10.110.10">
    <property type="entry name" value="Ubiquitin Conjugating Enzyme"/>
    <property type="match status" value="1"/>
</dbReference>
<feature type="domain" description="C3H1-type" evidence="7">
    <location>
        <begin position="172"/>
        <end position="199"/>
    </location>
</feature>
<evidence type="ECO:0000256" key="3">
    <source>
        <dbReference type="ARBA" id="ARBA00022833"/>
    </source>
</evidence>
<dbReference type="KEGG" id="blac:94350374"/>
<dbReference type="PROSITE" id="PS50103">
    <property type="entry name" value="ZF_C3H1"/>
    <property type="match status" value="2"/>
</dbReference>
<dbReference type="InterPro" id="IPR008913">
    <property type="entry name" value="Znf_CHY"/>
</dbReference>
<dbReference type="PANTHER" id="PTHR43999:SF1">
    <property type="entry name" value="DNAJ HOMOLOG SUBFAMILY C MEMBER 2"/>
    <property type="match status" value="1"/>
</dbReference>
<dbReference type="GeneID" id="94350374"/>